<keyword evidence="3" id="KW-1185">Reference proteome</keyword>
<evidence type="ECO:0000313" key="4">
    <source>
        <dbReference type="Proteomes" id="UP000231990"/>
    </source>
</evidence>
<reference evidence="3 4" key="1">
    <citation type="submission" date="2017-07" db="EMBL/GenBank/DDBJ databases">
        <title>Leptospira spp. isolated from tropical soils.</title>
        <authorList>
            <person name="Thibeaux R."/>
            <person name="Iraola G."/>
            <person name="Ferres I."/>
            <person name="Bierque E."/>
            <person name="Girault D."/>
            <person name="Soupe-Gilbert M.-E."/>
            <person name="Picardeau M."/>
            <person name="Goarant C."/>
        </authorList>
    </citation>
    <scope>NUCLEOTIDE SEQUENCE [LARGE SCALE GENOMIC DNA]</scope>
    <source>
        <strain evidence="2 4">FH1-B-B1</strain>
        <strain evidence="1 3">FH1-B-C1</strain>
    </source>
</reference>
<dbReference type="NCBIfam" id="NF047800">
    <property type="entry name" value="LIC12353_lipo"/>
    <property type="match status" value="1"/>
</dbReference>
<evidence type="ECO:0008006" key="5">
    <source>
        <dbReference type="Google" id="ProtNLM"/>
    </source>
</evidence>
<dbReference type="EMBL" id="NPDZ01000004">
    <property type="protein sequence ID" value="PJZ73587.1"/>
    <property type="molecule type" value="Genomic_DNA"/>
</dbReference>
<dbReference type="Proteomes" id="UP000231962">
    <property type="component" value="Unassembled WGS sequence"/>
</dbReference>
<evidence type="ECO:0000313" key="3">
    <source>
        <dbReference type="Proteomes" id="UP000231962"/>
    </source>
</evidence>
<proteinExistence type="predicted"/>
<dbReference type="EMBL" id="NPDY01000008">
    <property type="protein sequence ID" value="PJZ69600.1"/>
    <property type="molecule type" value="Genomic_DNA"/>
</dbReference>
<name>A0A2M9ZNF3_9LEPT</name>
<gene>
    <name evidence="1" type="ORF">CH360_09950</name>
    <name evidence="2" type="ORF">CH373_08805</name>
</gene>
<protein>
    <recommendedName>
        <fullName evidence="5">Lipoprotein</fullName>
    </recommendedName>
</protein>
<dbReference type="PROSITE" id="PS51257">
    <property type="entry name" value="PROKAR_LIPOPROTEIN"/>
    <property type="match status" value="1"/>
</dbReference>
<evidence type="ECO:0000313" key="1">
    <source>
        <dbReference type="EMBL" id="PJZ69600.1"/>
    </source>
</evidence>
<organism evidence="2 4">
    <name type="scientific">Leptospira perolatii</name>
    <dbReference type="NCBI Taxonomy" id="2023191"/>
    <lineage>
        <taxon>Bacteria</taxon>
        <taxon>Pseudomonadati</taxon>
        <taxon>Spirochaetota</taxon>
        <taxon>Spirochaetia</taxon>
        <taxon>Leptospirales</taxon>
        <taxon>Leptospiraceae</taxon>
        <taxon>Leptospira</taxon>
    </lineage>
</organism>
<dbReference type="Proteomes" id="UP000231990">
    <property type="component" value="Unassembled WGS sequence"/>
</dbReference>
<accession>A0A2M9ZNF3</accession>
<comment type="caution">
    <text evidence="2">The sequence shown here is derived from an EMBL/GenBank/DDBJ whole genome shotgun (WGS) entry which is preliminary data.</text>
</comment>
<dbReference type="AlphaFoldDB" id="A0A2M9ZNF3"/>
<sequence length="332" mass="37947">MPFCRNSPFFRSASYALLLLIFLSLLSCSNQLKGKQTPAIPEIAGFYISEKTKDWQKENKLKLQTLFIQRNGKGELDFTFQTLTRLQFAVSDNREELKLRLGKIYTSDRELLFVEAFYKEFHRLFHGKTTEKITDWSLRDFSPFVKVREVGSLFETNSGRSAEISQDLNTIKFSDGEVYVRIGQPLLGRITVQVSKFKKTIDNQSAGILFYPLSPGVYSANLEKNFWVGFFSKTDDLTVDMLAVTPNNQWKIAEIFENLVILEQLPNPQNRQKPQAESSPPVPLSPILLAGSIDLKAVTHKSGTEELIERLKNDPNLSKEQLIRELEKLKGK</sequence>
<dbReference type="OrthoDB" id="342410at2"/>
<evidence type="ECO:0000313" key="2">
    <source>
        <dbReference type="EMBL" id="PJZ73587.1"/>
    </source>
</evidence>